<sequence length="225" mass="25879">MNEVWSVGPFIVRQSWVALIVIVLLGYYLANQFFYEMMNSTKKVSEVFWNGFFAFFVTFQFSKLILNPAVAIGDPIAVLATPSGANEWMLAWVVMCVYLWWSTKEDAALNTTVFIKIAGTYLIIETMYYAVFPFNTMEGIVGTNVILMGINTLALLFIYIQSKRQETHTRMLGQFLILFGLIKGLLSFFIPIRMLDYSVPSWFYFMFFIAGLIILSNETKRKEVS</sequence>
<feature type="transmembrane region" description="Helical" evidence="1">
    <location>
        <begin position="140"/>
        <end position="160"/>
    </location>
</feature>
<feature type="transmembrane region" description="Helical" evidence="1">
    <location>
        <begin position="197"/>
        <end position="215"/>
    </location>
</feature>
<dbReference type="Proteomes" id="UP001285636">
    <property type="component" value="Unassembled WGS sequence"/>
</dbReference>
<evidence type="ECO:0000313" key="2">
    <source>
        <dbReference type="EMBL" id="MDV2883934.1"/>
    </source>
</evidence>
<evidence type="ECO:0000256" key="1">
    <source>
        <dbReference type="SAM" id="Phobius"/>
    </source>
</evidence>
<accession>A0AAJ2KZL9</accession>
<keyword evidence="1" id="KW-0472">Membrane</keyword>
<feature type="transmembrane region" description="Helical" evidence="1">
    <location>
        <begin position="172"/>
        <end position="191"/>
    </location>
</feature>
<feature type="transmembrane region" description="Helical" evidence="1">
    <location>
        <begin position="113"/>
        <end position="134"/>
    </location>
</feature>
<gene>
    <name evidence="2" type="ORF">RYX45_01985</name>
</gene>
<keyword evidence="1" id="KW-0812">Transmembrane</keyword>
<dbReference type="AlphaFoldDB" id="A0AAJ2KZL9"/>
<evidence type="ECO:0000313" key="3">
    <source>
        <dbReference type="Proteomes" id="UP001285636"/>
    </source>
</evidence>
<protein>
    <recommendedName>
        <fullName evidence="4">Prolipoprotein diacylglyceryl transferase</fullName>
    </recommendedName>
</protein>
<name>A0AAJ2KZL9_ALKPS</name>
<evidence type="ECO:0008006" key="4">
    <source>
        <dbReference type="Google" id="ProtNLM"/>
    </source>
</evidence>
<organism evidence="2 3">
    <name type="scientific">Alkalihalophilus pseudofirmus</name>
    <name type="common">Bacillus pseudofirmus</name>
    <dbReference type="NCBI Taxonomy" id="79885"/>
    <lineage>
        <taxon>Bacteria</taxon>
        <taxon>Bacillati</taxon>
        <taxon>Bacillota</taxon>
        <taxon>Bacilli</taxon>
        <taxon>Bacillales</taxon>
        <taxon>Bacillaceae</taxon>
        <taxon>Alkalihalophilus</taxon>
    </lineage>
</organism>
<keyword evidence="1" id="KW-1133">Transmembrane helix</keyword>
<feature type="transmembrane region" description="Helical" evidence="1">
    <location>
        <begin position="85"/>
        <end position="101"/>
    </location>
</feature>
<reference evidence="2" key="1">
    <citation type="submission" date="2023-10" db="EMBL/GenBank/DDBJ databases">
        <title>Screening of Alkalihalophilus pseudofirmusBZ-TG-HK211 and Its Alleviation of Salt Stress on Rapeseed Growth.</title>
        <authorList>
            <person name="Zhao B."/>
            <person name="Guo T."/>
        </authorList>
    </citation>
    <scope>NUCLEOTIDE SEQUENCE</scope>
    <source>
        <strain evidence="2">BZ-TG-HK211</strain>
    </source>
</reference>
<proteinExistence type="predicted"/>
<feature type="transmembrane region" description="Helical" evidence="1">
    <location>
        <begin position="15"/>
        <end position="35"/>
    </location>
</feature>
<feature type="transmembrane region" description="Helical" evidence="1">
    <location>
        <begin position="47"/>
        <end position="65"/>
    </location>
</feature>
<dbReference type="EMBL" id="JAWJAY010000001">
    <property type="protein sequence ID" value="MDV2883934.1"/>
    <property type="molecule type" value="Genomic_DNA"/>
</dbReference>
<comment type="caution">
    <text evidence="2">The sequence shown here is derived from an EMBL/GenBank/DDBJ whole genome shotgun (WGS) entry which is preliminary data.</text>
</comment>
<dbReference type="RefSeq" id="WP_323465739.1">
    <property type="nucleotide sequence ID" value="NZ_CP144224.1"/>
</dbReference>